<evidence type="ECO:0000313" key="1">
    <source>
        <dbReference type="EMBL" id="KAF2829964.1"/>
    </source>
</evidence>
<gene>
    <name evidence="1" type="ORF">CC86DRAFT_403295</name>
</gene>
<name>A0A6A7AAS6_9PLEO</name>
<sequence length="108" mass="12215">MDKQLTGDRRQLSQGQVPDCGNSTVLGYMAKKITDLHSSYSTTVESILRSPKYSNKPNITALSESLNQHFDNCQGLIARLTQQLKEEHKIILKTFDDAVKEIAEEDCW</sequence>
<evidence type="ECO:0000313" key="2">
    <source>
        <dbReference type="Proteomes" id="UP000799424"/>
    </source>
</evidence>
<keyword evidence="2" id="KW-1185">Reference proteome</keyword>
<protein>
    <submittedName>
        <fullName evidence="1">Uncharacterized protein</fullName>
    </submittedName>
</protein>
<reference evidence="1" key="1">
    <citation type="journal article" date="2020" name="Stud. Mycol.">
        <title>101 Dothideomycetes genomes: a test case for predicting lifestyles and emergence of pathogens.</title>
        <authorList>
            <person name="Haridas S."/>
            <person name="Albert R."/>
            <person name="Binder M."/>
            <person name="Bloem J."/>
            <person name="Labutti K."/>
            <person name="Salamov A."/>
            <person name="Andreopoulos B."/>
            <person name="Baker S."/>
            <person name="Barry K."/>
            <person name="Bills G."/>
            <person name="Bluhm B."/>
            <person name="Cannon C."/>
            <person name="Castanera R."/>
            <person name="Culley D."/>
            <person name="Daum C."/>
            <person name="Ezra D."/>
            <person name="Gonzalez J."/>
            <person name="Henrissat B."/>
            <person name="Kuo A."/>
            <person name="Liang C."/>
            <person name="Lipzen A."/>
            <person name="Lutzoni F."/>
            <person name="Magnuson J."/>
            <person name="Mondo S."/>
            <person name="Nolan M."/>
            <person name="Ohm R."/>
            <person name="Pangilinan J."/>
            <person name="Park H.-J."/>
            <person name="Ramirez L."/>
            <person name="Alfaro M."/>
            <person name="Sun H."/>
            <person name="Tritt A."/>
            <person name="Yoshinaga Y."/>
            <person name="Zwiers L.-H."/>
            <person name="Turgeon B."/>
            <person name="Goodwin S."/>
            <person name="Spatafora J."/>
            <person name="Crous P."/>
            <person name="Grigoriev I."/>
        </authorList>
    </citation>
    <scope>NUCLEOTIDE SEQUENCE</scope>
    <source>
        <strain evidence="1">CBS 113818</strain>
    </source>
</reference>
<organism evidence="1 2">
    <name type="scientific">Ophiobolus disseminans</name>
    <dbReference type="NCBI Taxonomy" id="1469910"/>
    <lineage>
        <taxon>Eukaryota</taxon>
        <taxon>Fungi</taxon>
        <taxon>Dikarya</taxon>
        <taxon>Ascomycota</taxon>
        <taxon>Pezizomycotina</taxon>
        <taxon>Dothideomycetes</taxon>
        <taxon>Pleosporomycetidae</taxon>
        <taxon>Pleosporales</taxon>
        <taxon>Pleosporineae</taxon>
        <taxon>Phaeosphaeriaceae</taxon>
        <taxon>Ophiobolus</taxon>
    </lineage>
</organism>
<dbReference type="EMBL" id="MU006220">
    <property type="protein sequence ID" value="KAF2829964.1"/>
    <property type="molecule type" value="Genomic_DNA"/>
</dbReference>
<accession>A0A6A7AAS6</accession>
<dbReference type="AlphaFoldDB" id="A0A6A7AAS6"/>
<dbReference type="Proteomes" id="UP000799424">
    <property type="component" value="Unassembled WGS sequence"/>
</dbReference>
<proteinExistence type="predicted"/>